<evidence type="ECO:0000313" key="2">
    <source>
        <dbReference type="EMBL" id="MDX8478182.1"/>
    </source>
</evidence>
<reference evidence="2 3" key="1">
    <citation type="submission" date="2023-08" db="EMBL/GenBank/DDBJ databases">
        <title>Implementing the SeqCode for naming new Mesorhizobium species isolated from Vachellia karroo root nodules.</title>
        <authorList>
            <person name="Van Lill M."/>
        </authorList>
    </citation>
    <scope>NUCLEOTIDE SEQUENCE [LARGE SCALE GENOMIC DNA]</scope>
    <source>
        <strain evidence="2 3">VK24D</strain>
    </source>
</reference>
<dbReference type="EMBL" id="JAVIIW010000006">
    <property type="protein sequence ID" value="MDX8478182.1"/>
    <property type="molecule type" value="Genomic_DNA"/>
</dbReference>
<protein>
    <submittedName>
        <fullName evidence="2">Uncharacterized protein</fullName>
    </submittedName>
</protein>
<organism evidence="2 3">
    <name type="scientific">Mesorhizobium album</name>
    <dbReference type="NCBI Taxonomy" id="3072314"/>
    <lineage>
        <taxon>Bacteria</taxon>
        <taxon>Pseudomonadati</taxon>
        <taxon>Pseudomonadota</taxon>
        <taxon>Alphaproteobacteria</taxon>
        <taxon>Hyphomicrobiales</taxon>
        <taxon>Phyllobacteriaceae</taxon>
        <taxon>Mesorhizobium</taxon>
    </lineage>
</organism>
<proteinExistence type="predicted"/>
<comment type="caution">
    <text evidence="2">The sequence shown here is derived from an EMBL/GenBank/DDBJ whole genome shotgun (WGS) entry which is preliminary data.</text>
</comment>
<accession>A0ABU4XU00</accession>
<dbReference type="RefSeq" id="WP_320286601.1">
    <property type="nucleotide sequence ID" value="NZ_JAVIIW010000006.1"/>
</dbReference>
<sequence length="73" mass="7866">MDNLFFALWKHPGRRAQRPEDFWFDLPPLGLGRLVAAVAIIGVAACLLDHAAAVRSKADSITVASYGSSQKGN</sequence>
<keyword evidence="1" id="KW-0472">Membrane</keyword>
<keyword evidence="3" id="KW-1185">Reference proteome</keyword>
<dbReference type="Proteomes" id="UP001287059">
    <property type="component" value="Unassembled WGS sequence"/>
</dbReference>
<keyword evidence="1" id="KW-0812">Transmembrane</keyword>
<name>A0ABU4XU00_9HYPH</name>
<evidence type="ECO:0000313" key="3">
    <source>
        <dbReference type="Proteomes" id="UP001287059"/>
    </source>
</evidence>
<feature type="transmembrane region" description="Helical" evidence="1">
    <location>
        <begin position="30"/>
        <end position="48"/>
    </location>
</feature>
<gene>
    <name evidence="2" type="ORF">RFN28_06765</name>
</gene>
<keyword evidence="1" id="KW-1133">Transmembrane helix</keyword>
<evidence type="ECO:0000256" key="1">
    <source>
        <dbReference type="SAM" id="Phobius"/>
    </source>
</evidence>